<name>A0A8H6HG80_9AGAR</name>
<keyword evidence="4" id="KW-1185">Reference proteome</keyword>
<protein>
    <submittedName>
        <fullName evidence="3">Uncharacterized protein</fullName>
    </submittedName>
</protein>
<evidence type="ECO:0000313" key="2">
    <source>
        <dbReference type="EMBL" id="KAF6746421.1"/>
    </source>
</evidence>
<dbReference type="EMBL" id="JACGCI010000093">
    <property type="protein sequence ID" value="KAF6746421.1"/>
    <property type="molecule type" value="Genomic_DNA"/>
</dbReference>
<accession>A0A8H6HG80</accession>
<feature type="region of interest" description="Disordered" evidence="1">
    <location>
        <begin position="1"/>
        <end position="32"/>
    </location>
</feature>
<feature type="region of interest" description="Disordered" evidence="1">
    <location>
        <begin position="58"/>
        <end position="101"/>
    </location>
</feature>
<dbReference type="Proteomes" id="UP000521943">
    <property type="component" value="Unassembled WGS sequence"/>
</dbReference>
<sequence>MFDEGAIQPPDPPISYTPTPQMHRPPILSPTQYFRPGPKAISAVFRCAPAKVSQEIYPLTPTSGHQGLTYASEGSHSPPPSPPIRSRTQSPGGWCAVPGNDPPDGLFSEHGTRRSTIGFQRSGNLTRSTRQLYNSTHTLILFPTPDAHSIREFRLDLLYPADNCLRELIHADMYGERRIRAWALNFAGTEIDYDEFSMNPERIRPILNPPPRRTRRPEDRGRRVAEAEAEEAGPLAFRILVEPPHAIAIAALAEQMVGAKEVIHERIIKLTAQHTTVERTISALENKVGQRVCLTCTSSRTFIESKVLIVDLYTQWDDMCRGVSTDYDSTRHPLQPPTMTTGGEKMETTVVNTSASTTSKSLHSDNPHTRRACTTDSLPQHTRPVLRCEGSDGPRVGGQRAASRSWTRVQHPQLETRIQSTDASCRSSDRTLPTESECRITDEIRLSA</sequence>
<feature type="compositionally biased region" description="Polar residues" evidence="1">
    <location>
        <begin position="417"/>
        <end position="434"/>
    </location>
</feature>
<proteinExistence type="predicted"/>
<reference evidence="3 4" key="1">
    <citation type="submission" date="2020-07" db="EMBL/GenBank/DDBJ databases">
        <title>Comparative genomics of pyrophilous fungi reveals a link between fire events and developmental genes.</title>
        <authorList>
            <consortium name="DOE Joint Genome Institute"/>
            <person name="Steindorff A.S."/>
            <person name="Carver A."/>
            <person name="Calhoun S."/>
            <person name="Stillman K."/>
            <person name="Liu H."/>
            <person name="Lipzen A."/>
            <person name="Pangilinan J."/>
            <person name="Labutti K."/>
            <person name="Bruns T.D."/>
            <person name="Grigoriev I.V."/>
        </authorList>
    </citation>
    <scope>NUCLEOTIDE SEQUENCE [LARGE SCALE GENOMIC DNA]</scope>
    <source>
        <strain evidence="3 4">CBS 144469</strain>
    </source>
</reference>
<feature type="region of interest" description="Disordered" evidence="1">
    <location>
        <begin position="202"/>
        <end position="227"/>
    </location>
</feature>
<dbReference type="AlphaFoldDB" id="A0A8H6HG80"/>
<evidence type="ECO:0000313" key="4">
    <source>
        <dbReference type="Proteomes" id="UP000521943"/>
    </source>
</evidence>
<dbReference type="EMBL" id="JACGCI010000093">
    <property type="protein sequence ID" value="KAF6746428.1"/>
    <property type="molecule type" value="Genomic_DNA"/>
</dbReference>
<organism evidence="3 4">
    <name type="scientific">Ephemerocybe angulata</name>
    <dbReference type="NCBI Taxonomy" id="980116"/>
    <lineage>
        <taxon>Eukaryota</taxon>
        <taxon>Fungi</taxon>
        <taxon>Dikarya</taxon>
        <taxon>Basidiomycota</taxon>
        <taxon>Agaricomycotina</taxon>
        <taxon>Agaricomycetes</taxon>
        <taxon>Agaricomycetidae</taxon>
        <taxon>Agaricales</taxon>
        <taxon>Agaricineae</taxon>
        <taxon>Psathyrellaceae</taxon>
        <taxon>Ephemerocybe</taxon>
    </lineage>
</organism>
<evidence type="ECO:0000313" key="3">
    <source>
        <dbReference type="EMBL" id="KAF6746428.1"/>
    </source>
</evidence>
<comment type="caution">
    <text evidence="3">The sequence shown here is derived from an EMBL/GenBank/DDBJ whole genome shotgun (WGS) entry which is preliminary data.</text>
</comment>
<feature type="compositionally biased region" description="Basic and acidic residues" evidence="1">
    <location>
        <begin position="216"/>
        <end position="226"/>
    </location>
</feature>
<feature type="region of interest" description="Disordered" evidence="1">
    <location>
        <begin position="417"/>
        <end position="436"/>
    </location>
</feature>
<feature type="region of interest" description="Disordered" evidence="1">
    <location>
        <begin position="354"/>
        <end position="410"/>
    </location>
</feature>
<gene>
    <name evidence="2" type="ORF">DFP72DRAFT_855477</name>
    <name evidence="3" type="ORF">DFP72DRAFT_855485</name>
</gene>
<evidence type="ECO:0000256" key="1">
    <source>
        <dbReference type="SAM" id="MobiDB-lite"/>
    </source>
</evidence>